<keyword evidence="4" id="KW-1185">Reference proteome</keyword>
<evidence type="ECO:0000313" key="3">
    <source>
        <dbReference type="EMBL" id="CAH1272595.1"/>
    </source>
</evidence>
<feature type="region of interest" description="Disordered" evidence="1">
    <location>
        <begin position="470"/>
        <end position="510"/>
    </location>
</feature>
<gene>
    <name evidence="3" type="primary">Hypp4890</name>
    <name evidence="3" type="ORF">BLAG_LOCUS24195</name>
</gene>
<evidence type="ECO:0000256" key="1">
    <source>
        <dbReference type="SAM" id="MobiDB-lite"/>
    </source>
</evidence>
<proteinExistence type="predicted"/>
<dbReference type="InterPro" id="IPR025452">
    <property type="entry name" value="DUF4218"/>
</dbReference>
<feature type="region of interest" description="Disordered" evidence="1">
    <location>
        <begin position="711"/>
        <end position="754"/>
    </location>
</feature>
<organism evidence="3 4">
    <name type="scientific">Branchiostoma lanceolatum</name>
    <name type="common">Common lancelet</name>
    <name type="synonym">Amphioxus lanceolatum</name>
    <dbReference type="NCBI Taxonomy" id="7740"/>
    <lineage>
        <taxon>Eukaryota</taxon>
        <taxon>Metazoa</taxon>
        <taxon>Chordata</taxon>
        <taxon>Cephalochordata</taxon>
        <taxon>Leptocardii</taxon>
        <taxon>Amphioxiformes</taxon>
        <taxon>Branchiostomatidae</taxon>
        <taxon>Branchiostoma</taxon>
    </lineage>
</organism>
<evidence type="ECO:0000313" key="4">
    <source>
        <dbReference type="Proteomes" id="UP000838412"/>
    </source>
</evidence>
<dbReference type="Pfam" id="PF02992">
    <property type="entry name" value="Transposase_21"/>
    <property type="match status" value="1"/>
</dbReference>
<dbReference type="PANTHER" id="PTHR10775">
    <property type="entry name" value="OS08G0208400 PROTEIN"/>
    <property type="match status" value="1"/>
</dbReference>
<evidence type="ECO:0000259" key="2">
    <source>
        <dbReference type="Pfam" id="PF13960"/>
    </source>
</evidence>
<feature type="domain" description="DUF4218" evidence="2">
    <location>
        <begin position="587"/>
        <end position="673"/>
    </location>
</feature>
<name>A0A8K0AAZ2_BRALA</name>
<dbReference type="OrthoDB" id="6046004at2759"/>
<protein>
    <submittedName>
        <fullName evidence="3">Hypp4890 protein</fullName>
    </submittedName>
</protein>
<dbReference type="InterPro" id="IPR004242">
    <property type="entry name" value="Transposase_21"/>
</dbReference>
<dbReference type="Pfam" id="PF13960">
    <property type="entry name" value="DUF4218"/>
    <property type="match status" value="1"/>
</dbReference>
<feature type="compositionally biased region" description="Acidic residues" evidence="1">
    <location>
        <begin position="724"/>
        <end position="754"/>
    </location>
</feature>
<accession>A0A8K0AAZ2</accession>
<dbReference type="Proteomes" id="UP000838412">
    <property type="component" value="Chromosome 8"/>
</dbReference>
<dbReference type="EMBL" id="OV696693">
    <property type="protein sequence ID" value="CAH1272595.1"/>
    <property type="molecule type" value="Genomic_DNA"/>
</dbReference>
<dbReference type="PANTHER" id="PTHR10775:SF185">
    <property type="entry name" value="OS08G0208400 PROTEIN"/>
    <property type="match status" value="1"/>
</dbReference>
<feature type="compositionally biased region" description="Polar residues" evidence="1">
    <location>
        <begin position="470"/>
        <end position="481"/>
    </location>
</feature>
<reference evidence="3" key="1">
    <citation type="submission" date="2022-01" db="EMBL/GenBank/DDBJ databases">
        <authorList>
            <person name="Braso-Vives M."/>
        </authorList>
    </citation>
    <scope>NUCLEOTIDE SEQUENCE</scope>
</reference>
<dbReference type="AlphaFoldDB" id="A0A8K0AAZ2"/>
<sequence length="947" mass="107076">MPSTDSIRDFCPCKLCNCTKLLSWRTIREHVKTNGHFSEDSDEDCDANPDFLKSLRHNGRDRPLHSGSSLTLFQAIMILLGLQSQFPGVSQAFMTALFRVLKTHFLPADNILPRSYVEAKSIAEPLLTPIEKDQTCRNKCIVYDAENQHLDSCPKCHAPRSSKFAFPYIPIIPRIRRWMSIPEIAKTIQTHLPQVHSDNEQMTDIQQSPAWKRFTDRMGGDTRCIAFGLNTDGVDPFNHLHVQYSMWPIMLKVFNFPPEIRDRFEWIMLVGIIPGSDTPSDMNPFMRKLVNELLELEKGVIMWDGFRQEEFTMKAEVLVTITDLPGGNKLHKTANSGALLNACWICDQQGQTVSTYHRVLYLDSERFLSNSPPQLKTKEQVHGYGRAVQDLLDNMEEDDPAKKKALAQMQKSTGKKGLEELARLSYYDPVCRRPPEVMHGSTVMLKKMFGASNCHVNPLKTLEQEQSLGRFTSNADTTTVHDYSDPTGPGKRKAGGHGGGQKKANSHPPWALDKEGMVIADKRCLHIQVPHGFGWKVKEFVRKPGYMKSHEWMKIGTHGVLKYVLHGLLGPLQQQSLFKFLDCLTVMCSKQISTVEANQLEINTHKAMAGLEHHWPLYINTIMKHMMQHVASYLKDYGPVPSIWMFGFERFNTFIVKRIMKRDTPEVNCMETYRVFDLALLLEAMGYLPPGALITDPVAQLQAVTDARREFGAQPMTTKANRYEDEDFSQPTEDPEEDLEEDSEEDLDQEDQEDISSFTEGCSMLTSQFRKPEEVQLTDNEVALIADVTGTDPSNVPREATRHFAARLQHPRSQVLTCALTDNPATNTCSSYFGMLSESGTPQNRVKDLSGESVYVNFGRVLYYIRISLGMQQDYTELAMMQWLATPVMRDGLWMVESNGSACHAPSFVPCQVLSPPLVTARDTSSPDTPLFFLDASASTMPRAPLK</sequence>